<sequence>GDKEYLLRVIYEEKEELYVVVTTYRTSQIDRYWREEKDENRI</sequence>
<name>A0A6V8PNL2_9ACTN</name>
<feature type="non-terminal residue" evidence="2">
    <location>
        <position position="1"/>
    </location>
</feature>
<dbReference type="EMBL" id="BLSA01000761">
    <property type="protein sequence ID" value="GFP33847.1"/>
    <property type="molecule type" value="Genomic_DNA"/>
</dbReference>
<dbReference type="Proteomes" id="UP000568877">
    <property type="component" value="Unassembled WGS sequence"/>
</dbReference>
<evidence type="ECO:0008006" key="4">
    <source>
        <dbReference type="Google" id="ProtNLM"/>
    </source>
</evidence>
<proteinExistence type="predicted"/>
<gene>
    <name evidence="1" type="ORF">HKBW3S42_01960</name>
    <name evidence="2" type="ORF">HKBW3S42_02186</name>
</gene>
<dbReference type="EMBL" id="BLSA01000606">
    <property type="protein sequence ID" value="GFP33623.1"/>
    <property type="molecule type" value="Genomic_DNA"/>
</dbReference>
<comment type="caution">
    <text evidence="2">The sequence shown here is derived from an EMBL/GenBank/DDBJ whole genome shotgun (WGS) entry which is preliminary data.</text>
</comment>
<organism evidence="2 3">
    <name type="scientific">Candidatus Hakubella thermalkaliphila</name>
    <dbReference type="NCBI Taxonomy" id="2754717"/>
    <lineage>
        <taxon>Bacteria</taxon>
        <taxon>Bacillati</taxon>
        <taxon>Actinomycetota</taxon>
        <taxon>Actinomycetota incertae sedis</taxon>
        <taxon>Candidatus Hakubellales</taxon>
        <taxon>Candidatus Hakubellaceae</taxon>
        <taxon>Candidatus Hakubella</taxon>
    </lineage>
</organism>
<accession>A0A6V8PNL2</accession>
<reference evidence="2 3" key="1">
    <citation type="journal article" date="2020" name="Front. Microbiol.">
        <title>Single-cell genomics of novel Actinobacteria with the Wood-Ljungdahl pathway discovered in a serpentinizing system.</title>
        <authorList>
            <person name="Merino N."/>
            <person name="Kawai M."/>
            <person name="Boyd E.S."/>
            <person name="Colman D.R."/>
            <person name="McGlynn S.E."/>
            <person name="Nealson K.H."/>
            <person name="Kurokawa K."/>
            <person name="Hongoh Y."/>
        </authorList>
    </citation>
    <scope>NUCLEOTIDE SEQUENCE [LARGE SCALE GENOMIC DNA]</scope>
    <source>
        <strain evidence="2 3">S42</strain>
    </source>
</reference>
<evidence type="ECO:0000313" key="1">
    <source>
        <dbReference type="EMBL" id="GFP33623.1"/>
    </source>
</evidence>
<dbReference type="AlphaFoldDB" id="A0A6V8PNL2"/>
<protein>
    <recommendedName>
        <fullName evidence="4">DUF4258 domain-containing protein</fullName>
    </recommendedName>
</protein>
<evidence type="ECO:0000313" key="2">
    <source>
        <dbReference type="EMBL" id="GFP33847.1"/>
    </source>
</evidence>
<evidence type="ECO:0000313" key="3">
    <source>
        <dbReference type="Proteomes" id="UP000568877"/>
    </source>
</evidence>